<comment type="subcellular location">
    <subcellularLocation>
        <location evidence="1">Secreted</location>
    </subcellularLocation>
</comment>
<proteinExistence type="predicted"/>
<keyword evidence="3" id="KW-0732">Signal</keyword>
<dbReference type="CDD" id="cd12798">
    <property type="entry name" value="Alt_A1"/>
    <property type="match status" value="1"/>
</dbReference>
<accession>A0AAD9HRR1</accession>
<comment type="caution">
    <text evidence="5">Lacks conserved residue(s) required for the propagation of feature annotation.</text>
</comment>
<keyword evidence="2" id="KW-0964">Secreted</keyword>
<evidence type="ECO:0000256" key="5">
    <source>
        <dbReference type="PROSITE-ProRule" id="PRU01243"/>
    </source>
</evidence>
<dbReference type="EMBL" id="MU842819">
    <property type="protein sequence ID" value="KAK2033768.1"/>
    <property type="molecule type" value="Genomic_DNA"/>
</dbReference>
<feature type="region of interest" description="Disordered" evidence="6">
    <location>
        <begin position="1"/>
        <end position="21"/>
    </location>
</feature>
<organism evidence="8 9">
    <name type="scientific">Colletotrichum zoysiae</name>
    <dbReference type="NCBI Taxonomy" id="1216348"/>
    <lineage>
        <taxon>Eukaryota</taxon>
        <taxon>Fungi</taxon>
        <taxon>Dikarya</taxon>
        <taxon>Ascomycota</taxon>
        <taxon>Pezizomycotina</taxon>
        <taxon>Sordariomycetes</taxon>
        <taxon>Hypocreomycetidae</taxon>
        <taxon>Glomerellales</taxon>
        <taxon>Glomerellaceae</taxon>
        <taxon>Colletotrichum</taxon>
        <taxon>Colletotrichum graminicola species complex</taxon>
    </lineage>
</organism>
<evidence type="ECO:0000256" key="4">
    <source>
        <dbReference type="ARBA" id="ARBA00023157"/>
    </source>
</evidence>
<dbReference type="InterPro" id="IPR032382">
    <property type="entry name" value="AltA1"/>
</dbReference>
<evidence type="ECO:0000313" key="8">
    <source>
        <dbReference type="EMBL" id="KAK2033768.1"/>
    </source>
</evidence>
<dbReference type="Pfam" id="PF16541">
    <property type="entry name" value="AltA1"/>
    <property type="match status" value="1"/>
</dbReference>
<keyword evidence="4" id="KW-1015">Disulfide bond</keyword>
<evidence type="ECO:0000313" key="9">
    <source>
        <dbReference type="Proteomes" id="UP001232148"/>
    </source>
</evidence>
<evidence type="ECO:0000256" key="1">
    <source>
        <dbReference type="ARBA" id="ARBA00004613"/>
    </source>
</evidence>
<comment type="caution">
    <text evidence="8">The sequence shown here is derived from an EMBL/GenBank/DDBJ whole genome shotgun (WGS) entry which is preliminary data.</text>
</comment>
<dbReference type="GO" id="GO:0005576">
    <property type="term" value="C:extracellular region"/>
    <property type="evidence" value="ECO:0007669"/>
    <property type="project" value="UniProtKB-SubCell"/>
</dbReference>
<evidence type="ECO:0000259" key="7">
    <source>
        <dbReference type="PROSITE" id="PS51895"/>
    </source>
</evidence>
<dbReference type="AlphaFoldDB" id="A0AAD9HRR1"/>
<evidence type="ECO:0000256" key="6">
    <source>
        <dbReference type="SAM" id="MobiDB-lite"/>
    </source>
</evidence>
<sequence>MLYPSTGDVGITSLTHPTRPDPYLATMPAAATPTGNGYKGPLRLFQLKPYHTNPQPTNSLQPSQDFLQLSPTIFNLVKMKFTLATVVALFGASAIAAPTPQDDSVLPSENIDISDLSVRRHENGTVTDVNFLLSGDDAKDLACGAATGVPSDVITCGESKYRFTILKGKEADYALRIYHELGPAVGYWGQGDVATYCHAGGLGDLLCNQINPTTIVINSNPPPINP</sequence>
<keyword evidence="9" id="KW-1185">Reference proteome</keyword>
<feature type="domain" description="AA1-like" evidence="7">
    <location>
        <begin position="106"/>
        <end position="220"/>
    </location>
</feature>
<evidence type="ECO:0000256" key="3">
    <source>
        <dbReference type="ARBA" id="ARBA00022729"/>
    </source>
</evidence>
<reference evidence="8" key="1">
    <citation type="submission" date="2021-06" db="EMBL/GenBank/DDBJ databases">
        <title>Comparative genomics, transcriptomics and evolutionary studies reveal genomic signatures of adaptation to plant cell wall in hemibiotrophic fungi.</title>
        <authorList>
            <consortium name="DOE Joint Genome Institute"/>
            <person name="Baroncelli R."/>
            <person name="Diaz J.F."/>
            <person name="Benocci T."/>
            <person name="Peng M."/>
            <person name="Battaglia E."/>
            <person name="Haridas S."/>
            <person name="Andreopoulos W."/>
            <person name="Labutti K."/>
            <person name="Pangilinan J."/>
            <person name="Floch G.L."/>
            <person name="Makela M.R."/>
            <person name="Henrissat B."/>
            <person name="Grigoriev I.V."/>
            <person name="Crouch J.A."/>
            <person name="De Vries R.P."/>
            <person name="Sukno S.A."/>
            <person name="Thon M.R."/>
        </authorList>
    </citation>
    <scope>NUCLEOTIDE SEQUENCE</scope>
    <source>
        <strain evidence="8">MAFF235873</strain>
    </source>
</reference>
<name>A0AAD9HRR1_9PEZI</name>
<dbReference type="Gene3D" id="2.40.350.20">
    <property type="match status" value="1"/>
</dbReference>
<evidence type="ECO:0000256" key="2">
    <source>
        <dbReference type="ARBA" id="ARBA00022525"/>
    </source>
</evidence>
<protein>
    <recommendedName>
        <fullName evidence="7">AA1-like domain-containing protein</fullName>
    </recommendedName>
</protein>
<dbReference type="Proteomes" id="UP001232148">
    <property type="component" value="Unassembled WGS sequence"/>
</dbReference>
<dbReference type="PROSITE" id="PS51895">
    <property type="entry name" value="AA1"/>
    <property type="match status" value="1"/>
</dbReference>
<gene>
    <name evidence="8" type="ORF">LX32DRAFT_634971</name>
</gene>